<feature type="region of interest" description="Disordered" evidence="1">
    <location>
        <begin position="94"/>
        <end position="121"/>
    </location>
</feature>
<sequence length="248" mass="26699">MHARDMSEANGDAGSDEKNGEGRQGAPSPPPVAISFPTTHSSSSSSMSDLLHMIAERQGPAGEEAKGRRGGAEHRRPRVDAPVGGLLHLRAAARPAGRQRPQGRQVARSGDGSVGAASAAVVTSTPLEKLRRNVLRKRLDWQQMPSRYPLVQRLLVWRQRFAWSARFLPSSALPLPSGGSVTDTFVCNAPKCGSDDVAVLQREMAERWATGEALGEKGQKRLAKELAKYAKVHEEFVAKRRRGVAGGA</sequence>
<keyword evidence="3" id="KW-1185">Reference proteome</keyword>
<proteinExistence type="predicted"/>
<protein>
    <submittedName>
        <fullName evidence="2">Uncharacterized protein</fullName>
    </submittedName>
</protein>
<accession>K2LZW0</accession>
<evidence type="ECO:0000256" key="1">
    <source>
        <dbReference type="SAM" id="MobiDB-lite"/>
    </source>
</evidence>
<feature type="compositionally biased region" description="Basic and acidic residues" evidence="1">
    <location>
        <begin position="63"/>
        <end position="74"/>
    </location>
</feature>
<name>K2LZW0_TRYCR</name>
<organism evidence="2 3">
    <name type="scientific">Trypanosoma cruzi marinkellei</name>
    <dbReference type="NCBI Taxonomy" id="85056"/>
    <lineage>
        <taxon>Eukaryota</taxon>
        <taxon>Discoba</taxon>
        <taxon>Euglenozoa</taxon>
        <taxon>Kinetoplastea</taxon>
        <taxon>Metakinetoplastina</taxon>
        <taxon>Trypanosomatida</taxon>
        <taxon>Trypanosomatidae</taxon>
        <taxon>Trypanosoma</taxon>
        <taxon>Schizotrypanum</taxon>
    </lineage>
</organism>
<comment type="caution">
    <text evidence="2">The sequence shown here is derived from an EMBL/GenBank/DDBJ whole genome shotgun (WGS) entry which is preliminary data.</text>
</comment>
<dbReference type="Proteomes" id="UP000007350">
    <property type="component" value="Unassembled WGS sequence"/>
</dbReference>
<feature type="region of interest" description="Disordered" evidence="1">
    <location>
        <begin position="1"/>
        <end position="81"/>
    </location>
</feature>
<feature type="non-terminal residue" evidence="2">
    <location>
        <position position="248"/>
    </location>
</feature>
<dbReference type="EMBL" id="AHKC01016487">
    <property type="protein sequence ID" value="EKF28193.1"/>
    <property type="molecule type" value="Genomic_DNA"/>
</dbReference>
<evidence type="ECO:0000313" key="3">
    <source>
        <dbReference type="Proteomes" id="UP000007350"/>
    </source>
</evidence>
<gene>
    <name evidence="2" type="ORF">MOQ_008068</name>
</gene>
<dbReference type="OrthoDB" id="10393125at2759"/>
<evidence type="ECO:0000313" key="2">
    <source>
        <dbReference type="EMBL" id="EKF28193.1"/>
    </source>
</evidence>
<reference evidence="2 3" key="1">
    <citation type="journal article" date="2012" name="BMC Genomics">
        <title>Comparative genomic analysis of human infective Trypanosoma cruzi lineages with the bat-restricted subspecies T. cruzi marinkellei.</title>
        <authorList>
            <person name="Franzen O."/>
            <person name="Talavera-Lopez C."/>
            <person name="Ochaya S."/>
            <person name="Butler C.E."/>
            <person name="Messenger L.A."/>
            <person name="Lewis M.D."/>
            <person name="Llewellyn M.S."/>
            <person name="Marinkelle C.J."/>
            <person name="Tyler K.M."/>
            <person name="Miles M.A."/>
            <person name="Andersson B."/>
        </authorList>
    </citation>
    <scope>NUCLEOTIDE SEQUENCE [LARGE SCALE GENOMIC DNA]</scope>
    <source>
        <strain evidence="2 3">B7</strain>
    </source>
</reference>
<dbReference type="AlphaFoldDB" id="K2LZW0"/>